<comment type="caution">
    <text evidence="1">The sequence shown here is derived from an EMBL/GenBank/DDBJ whole genome shotgun (WGS) entry which is preliminary data.</text>
</comment>
<dbReference type="Pfam" id="PF14009">
    <property type="entry name" value="PADRE"/>
    <property type="match status" value="1"/>
</dbReference>
<reference evidence="1" key="1">
    <citation type="submission" date="2019-10" db="EMBL/GenBank/DDBJ databases">
        <authorList>
            <person name="Zhang R."/>
            <person name="Pan Y."/>
            <person name="Wang J."/>
            <person name="Ma R."/>
            <person name="Yu S."/>
        </authorList>
    </citation>
    <scope>NUCLEOTIDE SEQUENCE</scope>
    <source>
        <strain evidence="1">LA-IB0</strain>
        <tissue evidence="1">Leaf</tissue>
    </source>
</reference>
<proteinExistence type="predicted"/>
<gene>
    <name evidence="1" type="ORF">BUALT_Bualt09G0093800</name>
</gene>
<evidence type="ECO:0000313" key="2">
    <source>
        <dbReference type="Proteomes" id="UP000826271"/>
    </source>
</evidence>
<accession>A0AAV6X8J2</accession>
<name>A0AAV6X8J2_9LAMI</name>
<sequence>MGNCIVHQTKLVKVMKTDGKILEYKSPIKVHQILSEFSHHAVSDELPVVKHMHPNDEMLRGHLYYLLPLPVPPVTPTKNKKKKTVRFADDVIELEAKQATGAVRIKLVISKQELQEMLAKEGVSLEDMICKAQKETSTNKLEGVDTDCDIISRGWSPGLEKCP</sequence>
<dbReference type="AlphaFoldDB" id="A0AAV6X8J2"/>
<dbReference type="EMBL" id="WHWC01000009">
    <property type="protein sequence ID" value="KAG8376726.1"/>
    <property type="molecule type" value="Genomic_DNA"/>
</dbReference>
<dbReference type="PANTHER" id="PTHR33148:SF46">
    <property type="entry name" value="EMB|CAB85509.1"/>
    <property type="match status" value="1"/>
</dbReference>
<evidence type="ECO:0000313" key="1">
    <source>
        <dbReference type="EMBL" id="KAG8376726.1"/>
    </source>
</evidence>
<dbReference type="Proteomes" id="UP000826271">
    <property type="component" value="Unassembled WGS sequence"/>
</dbReference>
<organism evidence="1 2">
    <name type="scientific">Buddleja alternifolia</name>
    <dbReference type="NCBI Taxonomy" id="168488"/>
    <lineage>
        <taxon>Eukaryota</taxon>
        <taxon>Viridiplantae</taxon>
        <taxon>Streptophyta</taxon>
        <taxon>Embryophyta</taxon>
        <taxon>Tracheophyta</taxon>
        <taxon>Spermatophyta</taxon>
        <taxon>Magnoliopsida</taxon>
        <taxon>eudicotyledons</taxon>
        <taxon>Gunneridae</taxon>
        <taxon>Pentapetalae</taxon>
        <taxon>asterids</taxon>
        <taxon>lamiids</taxon>
        <taxon>Lamiales</taxon>
        <taxon>Scrophulariaceae</taxon>
        <taxon>Buddlejeae</taxon>
        <taxon>Buddleja</taxon>
    </lineage>
</organism>
<keyword evidence="2" id="KW-1185">Reference proteome</keyword>
<dbReference type="InterPro" id="IPR025322">
    <property type="entry name" value="PADRE_dom"/>
</dbReference>
<protein>
    <submittedName>
        <fullName evidence="1">Uncharacterized protein</fullName>
    </submittedName>
</protein>
<dbReference type="PANTHER" id="PTHR33148">
    <property type="entry name" value="PLASTID MOVEMENT IMPAIRED PROTEIN-RELATED"/>
    <property type="match status" value="1"/>
</dbReference>